<name>A0A0B1S8L2_OESDE</name>
<feature type="signal peptide" evidence="2">
    <location>
        <begin position="1"/>
        <end position="18"/>
    </location>
</feature>
<evidence type="ECO:0000313" key="3">
    <source>
        <dbReference type="EMBL" id="KHJ79560.1"/>
    </source>
</evidence>
<proteinExistence type="predicted"/>
<evidence type="ECO:0000256" key="1">
    <source>
        <dbReference type="SAM" id="MobiDB-lite"/>
    </source>
</evidence>
<sequence length="96" mass="11549">MFLITLVLTVEFLEYLKAVLFDWRELEEPATPLHLIETPKEYIPVVQRSITFPVKLKDMLKPRRRRHKKHRRSLKSSKTEESVERHSVTFAFELQD</sequence>
<organism evidence="3 4">
    <name type="scientific">Oesophagostomum dentatum</name>
    <name type="common">Nodular worm</name>
    <dbReference type="NCBI Taxonomy" id="61180"/>
    <lineage>
        <taxon>Eukaryota</taxon>
        <taxon>Metazoa</taxon>
        <taxon>Ecdysozoa</taxon>
        <taxon>Nematoda</taxon>
        <taxon>Chromadorea</taxon>
        <taxon>Rhabditida</taxon>
        <taxon>Rhabditina</taxon>
        <taxon>Rhabditomorpha</taxon>
        <taxon>Strongyloidea</taxon>
        <taxon>Strongylidae</taxon>
        <taxon>Oesophagostomum</taxon>
    </lineage>
</organism>
<evidence type="ECO:0000313" key="4">
    <source>
        <dbReference type="Proteomes" id="UP000053660"/>
    </source>
</evidence>
<evidence type="ECO:0000256" key="2">
    <source>
        <dbReference type="SAM" id="SignalP"/>
    </source>
</evidence>
<accession>A0A0B1S8L2</accession>
<reference evidence="3 4" key="1">
    <citation type="submission" date="2014-03" db="EMBL/GenBank/DDBJ databases">
        <title>Draft genome of the hookworm Oesophagostomum dentatum.</title>
        <authorList>
            <person name="Mitreva M."/>
        </authorList>
    </citation>
    <scope>NUCLEOTIDE SEQUENCE [LARGE SCALE GENOMIC DNA]</scope>
    <source>
        <strain evidence="3 4">OD-Hann</strain>
    </source>
</reference>
<dbReference type="Proteomes" id="UP000053660">
    <property type="component" value="Unassembled WGS sequence"/>
</dbReference>
<dbReference type="EMBL" id="KN604427">
    <property type="protein sequence ID" value="KHJ79560.1"/>
    <property type="molecule type" value="Genomic_DNA"/>
</dbReference>
<protein>
    <submittedName>
        <fullName evidence="3">Uncharacterized protein</fullName>
    </submittedName>
</protein>
<keyword evidence="2" id="KW-0732">Signal</keyword>
<gene>
    <name evidence="3" type="ORF">OESDEN_20788</name>
</gene>
<keyword evidence="4" id="KW-1185">Reference proteome</keyword>
<feature type="compositionally biased region" description="Basic residues" evidence="1">
    <location>
        <begin position="62"/>
        <end position="75"/>
    </location>
</feature>
<dbReference type="AlphaFoldDB" id="A0A0B1S8L2"/>
<feature type="region of interest" description="Disordered" evidence="1">
    <location>
        <begin position="62"/>
        <end position="85"/>
    </location>
</feature>
<feature type="chain" id="PRO_5002061423" evidence="2">
    <location>
        <begin position="19"/>
        <end position="96"/>
    </location>
</feature>